<dbReference type="Proteomes" id="UP000199657">
    <property type="component" value="Unassembled WGS sequence"/>
</dbReference>
<dbReference type="EMBL" id="FOEG01000007">
    <property type="protein sequence ID" value="SEP03932.1"/>
    <property type="molecule type" value="Genomic_DNA"/>
</dbReference>
<evidence type="ECO:0008006" key="4">
    <source>
        <dbReference type="Google" id="ProtNLM"/>
    </source>
</evidence>
<keyword evidence="3" id="KW-1185">Reference proteome</keyword>
<dbReference type="PANTHER" id="PTHR39338:SF5">
    <property type="entry name" value="BLR6139 PROTEIN"/>
    <property type="match status" value="1"/>
</dbReference>
<dbReference type="Pfam" id="PF05762">
    <property type="entry name" value="VWA_CoxE"/>
    <property type="match status" value="1"/>
</dbReference>
<name>A0A1H8UL30_9GAMM</name>
<dbReference type="PIRSF" id="PIRSF010256">
    <property type="entry name" value="CoxE_vWa"/>
    <property type="match status" value="1"/>
</dbReference>
<dbReference type="InterPro" id="IPR008912">
    <property type="entry name" value="Uncharacterised_CoxE"/>
</dbReference>
<dbReference type="InterPro" id="IPR011195">
    <property type="entry name" value="UCP010256"/>
</dbReference>
<gene>
    <name evidence="2" type="ORF">SAMN04488052_10765</name>
</gene>
<dbReference type="SUPFAM" id="SSF53300">
    <property type="entry name" value="vWA-like"/>
    <property type="match status" value="1"/>
</dbReference>
<dbReference type="PANTHER" id="PTHR39338">
    <property type="entry name" value="BLL5662 PROTEIN-RELATED"/>
    <property type="match status" value="1"/>
</dbReference>
<feature type="compositionally biased region" description="Low complexity" evidence="1">
    <location>
        <begin position="85"/>
        <end position="95"/>
    </location>
</feature>
<sequence length="445" mass="49494">MDHLLTEFVHLLRGARIDVGPAQTADAARALAVVGVTDRERVRRALAATLVTSQDQRATFDACFDRYFQVAGVPATGEGHEADADAASASPAAMPGSGGGLARELENGDTAALETRLAEAMAEADVASARHWTQTGVMTQRVRQALELQAVDETIRARRAAGEPADRLAAARAALDRRIRARVDQRVRMQAEAQAWTFRDRVLRQTPLSALDRRDQARMRELVQRLARRLAARHGRRRRRRDRGTLDARATLRASLRWGGVPFRPQWKSRRRDRARVVVLCDVSQSVRGQAAVLLPFMHALQDVLPEVHSFVFASEPVDVTALFQRHHPAQAMDEALAQYGNGSTDYGGTLARFDAVTDRLIQRQTTVVILGDGRNNYGDPGLPALERIAGRARELIWLNPEPERSWGTGDSEMPAYARRCSEALRCRTLRDLEWAVMELLRRTA</sequence>
<dbReference type="InterPro" id="IPR036465">
    <property type="entry name" value="vWFA_dom_sf"/>
</dbReference>
<evidence type="ECO:0000256" key="1">
    <source>
        <dbReference type="SAM" id="MobiDB-lite"/>
    </source>
</evidence>
<dbReference type="AlphaFoldDB" id="A0A1H8UL30"/>
<accession>A0A1H8UL30</accession>
<organism evidence="2 3">
    <name type="scientific">Aquisalimonas asiatica</name>
    <dbReference type="NCBI Taxonomy" id="406100"/>
    <lineage>
        <taxon>Bacteria</taxon>
        <taxon>Pseudomonadati</taxon>
        <taxon>Pseudomonadota</taxon>
        <taxon>Gammaproteobacteria</taxon>
        <taxon>Chromatiales</taxon>
        <taxon>Ectothiorhodospiraceae</taxon>
        <taxon>Aquisalimonas</taxon>
    </lineage>
</organism>
<protein>
    <recommendedName>
        <fullName evidence="4">VWA domain containing CoxE-like protein</fullName>
    </recommendedName>
</protein>
<dbReference type="STRING" id="406100.SAMN04488052_10765"/>
<dbReference type="RefSeq" id="WP_171909937.1">
    <property type="nucleotide sequence ID" value="NZ_FOEG01000007.1"/>
</dbReference>
<evidence type="ECO:0000313" key="3">
    <source>
        <dbReference type="Proteomes" id="UP000199657"/>
    </source>
</evidence>
<feature type="region of interest" description="Disordered" evidence="1">
    <location>
        <begin position="79"/>
        <end position="107"/>
    </location>
</feature>
<reference evidence="2 3" key="1">
    <citation type="submission" date="2016-10" db="EMBL/GenBank/DDBJ databases">
        <authorList>
            <person name="de Groot N.N."/>
        </authorList>
    </citation>
    <scope>NUCLEOTIDE SEQUENCE [LARGE SCALE GENOMIC DNA]</scope>
    <source>
        <strain evidence="2 3">CGMCC 1.6291</strain>
    </source>
</reference>
<proteinExistence type="predicted"/>
<evidence type="ECO:0000313" key="2">
    <source>
        <dbReference type="EMBL" id="SEP03932.1"/>
    </source>
</evidence>